<organism evidence="2 3">
    <name type="scientific">Cystobacter fuscus (strain ATCC 25194 / DSM 2262 / NBRC 100088 / M29)</name>
    <dbReference type="NCBI Taxonomy" id="1242864"/>
    <lineage>
        <taxon>Bacteria</taxon>
        <taxon>Pseudomonadati</taxon>
        <taxon>Myxococcota</taxon>
        <taxon>Myxococcia</taxon>
        <taxon>Myxococcales</taxon>
        <taxon>Cystobacterineae</taxon>
        <taxon>Archangiaceae</taxon>
        <taxon>Cystobacter</taxon>
    </lineage>
</organism>
<comment type="caution">
    <text evidence="2">The sequence shown here is derived from an EMBL/GenBank/DDBJ whole genome shotgun (WGS) entry which is preliminary data.</text>
</comment>
<name>S9QPP5_CYSF2</name>
<evidence type="ECO:0000256" key="1">
    <source>
        <dbReference type="SAM" id="MobiDB-lite"/>
    </source>
</evidence>
<reference evidence="2" key="1">
    <citation type="submission" date="2013-05" db="EMBL/GenBank/DDBJ databases">
        <title>Genome assembly of Cystobacter fuscus DSM 2262.</title>
        <authorList>
            <person name="Sharma G."/>
            <person name="Khatri I."/>
            <person name="Kaur C."/>
            <person name="Mayilraj S."/>
            <person name="Subramanian S."/>
        </authorList>
    </citation>
    <scope>NUCLEOTIDE SEQUENCE [LARGE SCALE GENOMIC DNA]</scope>
    <source>
        <strain evidence="2">DSM 2262</strain>
    </source>
</reference>
<protein>
    <submittedName>
        <fullName evidence="2">Uncharacterized protein</fullName>
    </submittedName>
</protein>
<evidence type="ECO:0000313" key="2">
    <source>
        <dbReference type="EMBL" id="EPX63289.1"/>
    </source>
</evidence>
<gene>
    <name evidence="2" type="ORF">D187_005695</name>
</gene>
<feature type="compositionally biased region" description="Low complexity" evidence="1">
    <location>
        <begin position="1"/>
        <end position="18"/>
    </location>
</feature>
<evidence type="ECO:0000313" key="3">
    <source>
        <dbReference type="Proteomes" id="UP000011682"/>
    </source>
</evidence>
<accession>S9QPP5</accession>
<proteinExistence type="predicted"/>
<dbReference type="EMBL" id="ANAH02000005">
    <property type="protein sequence ID" value="EPX63289.1"/>
    <property type="molecule type" value="Genomic_DNA"/>
</dbReference>
<dbReference type="Proteomes" id="UP000011682">
    <property type="component" value="Unassembled WGS sequence"/>
</dbReference>
<keyword evidence="3" id="KW-1185">Reference proteome</keyword>
<dbReference type="AlphaFoldDB" id="S9QPP5"/>
<sequence>MEAQQGRRVGSRRSPPGVCDVTGQERFLPLQLRLALGGLSA</sequence>
<feature type="region of interest" description="Disordered" evidence="1">
    <location>
        <begin position="1"/>
        <end position="20"/>
    </location>
</feature>